<feature type="compositionally biased region" description="Polar residues" evidence="1">
    <location>
        <begin position="165"/>
        <end position="176"/>
    </location>
</feature>
<feature type="compositionally biased region" description="Basic residues" evidence="1">
    <location>
        <begin position="177"/>
        <end position="189"/>
    </location>
</feature>
<feature type="compositionally biased region" description="Polar residues" evidence="1">
    <location>
        <begin position="88"/>
        <end position="114"/>
    </location>
</feature>
<sequence length="212" mass="24166">MCSDNGTTAINSAESVLRHKHHHTHQHFAVRDRAVKEETRQRRAETKKSEKRQAPCTCDNLCNCFSSSSSKIDDPKIPVSTESKEKYTQFSNENDSDPFENSKQVPLPQNQATNVEVKKRSITIKEAEKDIHHDSKPSMNRENRSICYSEAILVAPDFSQIANKKQVDANSSNSHGGRNRRPSLFKRLKSTFIRAKGGKRKYIWPGRKKARS</sequence>
<dbReference type="EMBL" id="HBIJ01023663">
    <property type="protein sequence ID" value="CAE0374851.1"/>
    <property type="molecule type" value="Transcribed_RNA"/>
</dbReference>
<accession>A0A7S3K6U8</accession>
<feature type="region of interest" description="Disordered" evidence="1">
    <location>
        <begin position="86"/>
        <end position="117"/>
    </location>
</feature>
<feature type="region of interest" description="Disordered" evidence="1">
    <location>
        <begin position="165"/>
        <end position="190"/>
    </location>
</feature>
<feature type="compositionally biased region" description="Basic and acidic residues" evidence="1">
    <location>
        <begin position="29"/>
        <end position="53"/>
    </location>
</feature>
<organism evidence="2">
    <name type="scientific">Aureoumbra lagunensis</name>
    <dbReference type="NCBI Taxonomy" id="44058"/>
    <lineage>
        <taxon>Eukaryota</taxon>
        <taxon>Sar</taxon>
        <taxon>Stramenopiles</taxon>
        <taxon>Ochrophyta</taxon>
        <taxon>Pelagophyceae</taxon>
        <taxon>Pelagomonadales</taxon>
        <taxon>Aureoumbra</taxon>
    </lineage>
</organism>
<feature type="region of interest" description="Disordered" evidence="1">
    <location>
        <begin position="16"/>
        <end position="54"/>
    </location>
</feature>
<protein>
    <submittedName>
        <fullName evidence="2">Uncharacterized protein</fullName>
    </submittedName>
</protein>
<evidence type="ECO:0000256" key="1">
    <source>
        <dbReference type="SAM" id="MobiDB-lite"/>
    </source>
</evidence>
<proteinExistence type="predicted"/>
<name>A0A7S3K6U8_9STRA</name>
<dbReference type="AlphaFoldDB" id="A0A7S3K6U8"/>
<evidence type="ECO:0000313" key="2">
    <source>
        <dbReference type="EMBL" id="CAE0374851.1"/>
    </source>
</evidence>
<feature type="compositionally biased region" description="Basic residues" evidence="1">
    <location>
        <begin position="18"/>
        <end position="28"/>
    </location>
</feature>
<reference evidence="2" key="1">
    <citation type="submission" date="2021-01" db="EMBL/GenBank/DDBJ databases">
        <authorList>
            <person name="Corre E."/>
            <person name="Pelletier E."/>
            <person name="Niang G."/>
            <person name="Scheremetjew M."/>
            <person name="Finn R."/>
            <person name="Kale V."/>
            <person name="Holt S."/>
            <person name="Cochrane G."/>
            <person name="Meng A."/>
            <person name="Brown T."/>
            <person name="Cohen L."/>
        </authorList>
    </citation>
    <scope>NUCLEOTIDE SEQUENCE</scope>
    <source>
        <strain evidence="2">CCMP1510</strain>
    </source>
</reference>
<gene>
    <name evidence="2" type="ORF">ALAG00032_LOCUS15655</name>
</gene>